<name>A0A6L5XA42_9FIRM</name>
<dbReference type="Proteomes" id="UP000481852">
    <property type="component" value="Unassembled WGS sequence"/>
</dbReference>
<organism evidence="1 2">
    <name type="scientific">Porcincola intestinalis</name>
    <dbReference type="NCBI Taxonomy" id="2606632"/>
    <lineage>
        <taxon>Bacteria</taxon>
        <taxon>Bacillati</taxon>
        <taxon>Bacillota</taxon>
        <taxon>Clostridia</taxon>
        <taxon>Lachnospirales</taxon>
        <taxon>Lachnospiraceae</taxon>
        <taxon>Porcincola</taxon>
    </lineage>
</organism>
<sequence>MAGFTSTEVFSPYECDQLAIKVAGESAYTEDDCVGKLTVERETKTVTKKCRGFVKKRKTKVTGNGTITLSMHVKLDLYRKLHAMVSDGLQDGVYAFDNTVPMPECSIAARVKDEDDNIMFKGFPRCKIEEVGQLSVENGSDEVAEVEIKLSYMPDDYGKGEYEALADELSGTVLTKENWMTTFSSEKAQKTDG</sequence>
<keyword evidence="2" id="KW-1185">Reference proteome</keyword>
<protein>
    <submittedName>
        <fullName evidence="1">Uncharacterized protein</fullName>
    </submittedName>
</protein>
<dbReference type="RefSeq" id="WP_154527568.1">
    <property type="nucleotide sequence ID" value="NZ_VULZ01000024.1"/>
</dbReference>
<dbReference type="AlphaFoldDB" id="A0A6L5XA42"/>
<reference evidence="1 2" key="1">
    <citation type="submission" date="2019-08" db="EMBL/GenBank/DDBJ databases">
        <title>In-depth cultivation of the pig gut microbiome towards novel bacterial diversity and tailored functional studies.</title>
        <authorList>
            <person name="Wylensek D."/>
            <person name="Hitch T.C.A."/>
            <person name="Clavel T."/>
        </authorList>
    </citation>
    <scope>NUCLEOTIDE SEQUENCE [LARGE SCALE GENOMIC DNA]</scope>
    <source>
        <strain evidence="1 2">Oil+RF-744-WCA-WT-11</strain>
    </source>
</reference>
<gene>
    <name evidence="1" type="ORF">FYJ35_14090</name>
</gene>
<comment type="caution">
    <text evidence="1">The sequence shown here is derived from an EMBL/GenBank/DDBJ whole genome shotgun (WGS) entry which is preliminary data.</text>
</comment>
<evidence type="ECO:0000313" key="2">
    <source>
        <dbReference type="Proteomes" id="UP000481852"/>
    </source>
</evidence>
<accession>A0A6L5XA42</accession>
<evidence type="ECO:0000313" key="1">
    <source>
        <dbReference type="EMBL" id="MSS16138.1"/>
    </source>
</evidence>
<dbReference type="EMBL" id="VULZ01000024">
    <property type="protein sequence ID" value="MSS16138.1"/>
    <property type="molecule type" value="Genomic_DNA"/>
</dbReference>
<proteinExistence type="predicted"/>